<accession>A0ABY6L2A6</accession>
<dbReference type="InterPro" id="IPR019378">
    <property type="entry name" value="GDP-Fuc_O-FucTrfase"/>
</dbReference>
<dbReference type="CDD" id="cd11298">
    <property type="entry name" value="O-FucT-2"/>
    <property type="match status" value="1"/>
</dbReference>
<dbReference type="EMBL" id="CP092873">
    <property type="protein sequence ID" value="UYV74446.1"/>
    <property type="molecule type" value="Genomic_DNA"/>
</dbReference>
<dbReference type="Gene3D" id="3.40.50.11340">
    <property type="match status" value="1"/>
</dbReference>
<evidence type="ECO:0000256" key="7">
    <source>
        <dbReference type="ARBA" id="ARBA00023277"/>
    </source>
</evidence>
<comment type="pathway">
    <text evidence="2">Protein modification; protein glycosylation.</text>
</comment>
<comment type="subcellular location">
    <subcellularLocation>
        <location evidence="1">Endoplasmic reticulum</location>
    </subcellularLocation>
</comment>
<evidence type="ECO:0000256" key="10">
    <source>
        <dbReference type="ARBA" id="ARBA00033083"/>
    </source>
</evidence>
<evidence type="ECO:0000256" key="8">
    <source>
        <dbReference type="ARBA" id="ARBA00025803"/>
    </source>
</evidence>
<evidence type="ECO:0000256" key="2">
    <source>
        <dbReference type="ARBA" id="ARBA00004922"/>
    </source>
</evidence>
<comment type="catalytic activity">
    <reaction evidence="11">
        <text>L-threonyl-[protein] + GDP-beta-L-fucose = 3-O-(alpha-L-fucosyl)-L-threonyl-[protein] + GDP + H(+)</text>
        <dbReference type="Rhea" id="RHEA:70491"/>
        <dbReference type="Rhea" id="RHEA-COMP:11060"/>
        <dbReference type="Rhea" id="RHEA-COMP:17915"/>
        <dbReference type="ChEBI" id="CHEBI:15378"/>
        <dbReference type="ChEBI" id="CHEBI:30013"/>
        <dbReference type="ChEBI" id="CHEBI:57273"/>
        <dbReference type="ChEBI" id="CHEBI:58189"/>
        <dbReference type="ChEBI" id="CHEBI:189631"/>
        <dbReference type="EC" id="2.4.1.221"/>
    </reaction>
    <physiologicalReaction direction="left-to-right" evidence="11">
        <dbReference type="Rhea" id="RHEA:70492"/>
    </physiologicalReaction>
</comment>
<name>A0ABY6L2A6_9ARAC</name>
<dbReference type="Gene3D" id="3.40.50.11350">
    <property type="match status" value="1"/>
</dbReference>
<evidence type="ECO:0000256" key="3">
    <source>
        <dbReference type="ARBA" id="ARBA00012196"/>
    </source>
</evidence>
<keyword evidence="14" id="KW-1185">Reference proteome</keyword>
<dbReference type="Proteomes" id="UP001235939">
    <property type="component" value="Chromosome 11"/>
</dbReference>
<keyword evidence="5" id="KW-0256">Endoplasmic reticulum</keyword>
<dbReference type="EC" id="2.4.1.221" evidence="3"/>
<reference evidence="13 14" key="1">
    <citation type="submission" date="2022-01" db="EMBL/GenBank/DDBJ databases">
        <title>A chromosomal length assembly of Cordylochernes scorpioides.</title>
        <authorList>
            <person name="Zeh D."/>
            <person name="Zeh J."/>
        </authorList>
    </citation>
    <scope>NUCLEOTIDE SEQUENCE [LARGE SCALE GENOMIC DNA]</scope>
    <source>
        <strain evidence="13">IN4F17</strain>
        <tissue evidence="13">Whole Body</tissue>
    </source>
</reference>
<proteinExistence type="inferred from homology"/>
<organism evidence="13 14">
    <name type="scientific">Cordylochernes scorpioides</name>
    <dbReference type="NCBI Taxonomy" id="51811"/>
    <lineage>
        <taxon>Eukaryota</taxon>
        <taxon>Metazoa</taxon>
        <taxon>Ecdysozoa</taxon>
        <taxon>Arthropoda</taxon>
        <taxon>Chelicerata</taxon>
        <taxon>Arachnida</taxon>
        <taxon>Pseudoscorpiones</taxon>
        <taxon>Cheliferoidea</taxon>
        <taxon>Chernetidae</taxon>
        <taxon>Cordylochernes</taxon>
    </lineage>
</organism>
<evidence type="ECO:0000256" key="9">
    <source>
        <dbReference type="ARBA" id="ARBA00026232"/>
    </source>
</evidence>
<evidence type="ECO:0000256" key="12">
    <source>
        <dbReference type="ARBA" id="ARBA00048647"/>
    </source>
</evidence>
<evidence type="ECO:0000256" key="5">
    <source>
        <dbReference type="ARBA" id="ARBA00022824"/>
    </source>
</evidence>
<gene>
    <name evidence="13" type="ORF">LAZ67_11003584</name>
</gene>
<dbReference type="PANTHER" id="PTHR13398:SF0">
    <property type="entry name" value="GDP-FUCOSE PROTEIN O-FUCOSYLTRANSFERASE 2"/>
    <property type="match status" value="1"/>
</dbReference>
<keyword evidence="4" id="KW-0808">Transferase</keyword>
<keyword evidence="6" id="KW-0294">Fucose metabolism</keyword>
<comment type="similarity">
    <text evidence="8">Belongs to the glycosyltransferase 68 family.</text>
</comment>
<evidence type="ECO:0000256" key="4">
    <source>
        <dbReference type="ARBA" id="ARBA00022679"/>
    </source>
</evidence>
<sequence>MPEALRGTPGRFQIGIYCNIGRSMDASAFGMEVWCHQLSRFLGKKVVCSSHNSPRYLLYDVNPPEGFNLRRDVYMRVAQLVKKLRKDDPGHNWTLVLPPWGPLYHWGPEASDQLPWSHFFHLDSLRRYVPLLELDDFLNEHGPHLDGIYYLQYPSDMADNMLDTFHPDNCTQHMPYFELADRRFYGHFWGYTDMSASSLTCLSVLGSSTSMASFLQTLPEQVTLLDRAETLLHPSYGDAEFWAVRRSMRLSPAIVAVGDDFRREHLNSTDVGDETLMEDDWVTARSFHPALGGPYLAVHLRRQDFVSSRAAQVPSLAAAATQIDALLSKLGLNLVFIATDAPEEVFYPHCVELIHIFVVTTFCQCIGVLTTEFQELQSLVREGTVLRFEPRVGDDWLGPGGVAAVDQWICAHGRYFLGTYESTFSFRIMEEREILGFPADSTFNRLCGDLESCEQPTRWRIQYPS</sequence>
<dbReference type="InterPro" id="IPR045130">
    <property type="entry name" value="OFUT2-like"/>
</dbReference>
<comment type="catalytic activity">
    <reaction evidence="12">
        <text>L-seryl-[protein] + GDP-beta-L-fucose = 3-O-(alpha-L-fucosyl)-L-seryl-[protein] + GDP + H(+)</text>
        <dbReference type="Rhea" id="RHEA:63644"/>
        <dbReference type="Rhea" id="RHEA-COMP:9863"/>
        <dbReference type="Rhea" id="RHEA-COMP:17914"/>
        <dbReference type="ChEBI" id="CHEBI:15378"/>
        <dbReference type="ChEBI" id="CHEBI:29999"/>
        <dbReference type="ChEBI" id="CHEBI:57273"/>
        <dbReference type="ChEBI" id="CHEBI:58189"/>
        <dbReference type="ChEBI" id="CHEBI:189632"/>
        <dbReference type="EC" id="2.4.1.221"/>
    </reaction>
    <physiologicalReaction direction="left-to-right" evidence="12">
        <dbReference type="Rhea" id="RHEA:63645"/>
    </physiologicalReaction>
</comment>
<protein>
    <recommendedName>
        <fullName evidence="9">GDP-fucose protein O-fucosyltransferase 2</fullName>
        <ecNumber evidence="3">2.4.1.221</ecNumber>
    </recommendedName>
    <alternativeName>
        <fullName evidence="10">Peptide-O-fucosyltransferase 2</fullName>
    </alternativeName>
</protein>
<dbReference type="PANTHER" id="PTHR13398">
    <property type="entry name" value="GDP-FUCOSE PROTEIN O-FUCOSYLTRANSFERASE 2"/>
    <property type="match status" value="1"/>
</dbReference>
<dbReference type="Pfam" id="PF10250">
    <property type="entry name" value="O-FucT"/>
    <property type="match status" value="1"/>
</dbReference>
<evidence type="ECO:0000313" key="14">
    <source>
        <dbReference type="Proteomes" id="UP001235939"/>
    </source>
</evidence>
<evidence type="ECO:0000256" key="6">
    <source>
        <dbReference type="ARBA" id="ARBA00023253"/>
    </source>
</evidence>
<evidence type="ECO:0000313" key="13">
    <source>
        <dbReference type="EMBL" id="UYV74446.1"/>
    </source>
</evidence>
<evidence type="ECO:0000256" key="1">
    <source>
        <dbReference type="ARBA" id="ARBA00004240"/>
    </source>
</evidence>
<keyword evidence="7" id="KW-0119">Carbohydrate metabolism</keyword>
<evidence type="ECO:0000256" key="11">
    <source>
        <dbReference type="ARBA" id="ARBA00047273"/>
    </source>
</evidence>